<dbReference type="InterPro" id="IPR029063">
    <property type="entry name" value="SAM-dependent_MTases_sf"/>
</dbReference>
<dbReference type="Pfam" id="PF01938">
    <property type="entry name" value="TRAM"/>
    <property type="match status" value="1"/>
</dbReference>
<dbReference type="PROSITE" id="PS51687">
    <property type="entry name" value="SAM_MT_RNA_M5U"/>
    <property type="match status" value="1"/>
</dbReference>
<keyword evidence="8" id="KW-1185">Reference proteome</keyword>
<dbReference type="InterPro" id="IPR002792">
    <property type="entry name" value="TRAM_dom"/>
</dbReference>
<feature type="active site" description="Nucleophile" evidence="4">
    <location>
        <position position="415"/>
    </location>
</feature>
<sequence length="461" mass="51025">MAKPSRQKKTQQQIELTIERLDDEGVGIAIWESKKVLVPNALPGEQVKVVVDHEGRHQIGARVLKRLTSAPERSRRWGCPHAEECLGCGLISMDYAAQLRFKQQKVSDALGTYPSLARAEILPIWEAPQPLGYRCSAKLVIGKERGRVSIGLYRRHSHQVVDIGQCPLHHPLINEIAMAVREEIERQGVWVYNPARGSGLLRYLAVRVSPSRNEAMVTFVTTERNYREVTHLAKWLVKKVPQVVSVQQNVNSSAGNVILGAQTLKMLGHPALLDQVGDLRLRISPASFFQVNHPQAERIYERVRQWAACRRDELALDLYCGIGGIAMNLARDAGAVLGIEAVEEAVRNAADNARLNHLDNCRFRAGDAAELLEDLEMELAPGAVAVVNPPRKGCEAEVLKRLAALAPRMLIYVSCNPVTLARDLDLLATMGLVTAEIQPVDMFPQTPHVESIARLVPKEAG</sequence>
<dbReference type="AlphaFoldDB" id="A0A0C2ECQ9"/>
<dbReference type="Gene3D" id="3.40.50.150">
    <property type="entry name" value="Vaccinia Virus protein VP39"/>
    <property type="match status" value="1"/>
</dbReference>
<accession>A0A0C2ECQ9</accession>
<evidence type="ECO:0000256" key="5">
    <source>
        <dbReference type="PROSITE-ProRule" id="PRU10015"/>
    </source>
</evidence>
<evidence type="ECO:0000256" key="4">
    <source>
        <dbReference type="PROSITE-ProRule" id="PRU01024"/>
    </source>
</evidence>
<proteinExistence type="inferred from homology"/>
<evidence type="ECO:0000256" key="1">
    <source>
        <dbReference type="ARBA" id="ARBA00022603"/>
    </source>
</evidence>
<dbReference type="SUPFAM" id="SSF53335">
    <property type="entry name" value="S-adenosyl-L-methionine-dependent methyltransferases"/>
    <property type="match status" value="1"/>
</dbReference>
<dbReference type="CDD" id="cd02440">
    <property type="entry name" value="AdoMet_MTases"/>
    <property type="match status" value="1"/>
</dbReference>
<evidence type="ECO:0000313" key="8">
    <source>
        <dbReference type="Proteomes" id="UP000035068"/>
    </source>
</evidence>
<dbReference type="GO" id="GO:0070475">
    <property type="term" value="P:rRNA base methylation"/>
    <property type="evidence" value="ECO:0007669"/>
    <property type="project" value="TreeGrafter"/>
</dbReference>
<dbReference type="InterPro" id="IPR012340">
    <property type="entry name" value="NA-bd_OB-fold"/>
</dbReference>
<dbReference type="NCBIfam" id="TIGR00479">
    <property type="entry name" value="rumA"/>
    <property type="match status" value="1"/>
</dbReference>
<evidence type="ECO:0000259" key="6">
    <source>
        <dbReference type="PROSITE" id="PS50926"/>
    </source>
</evidence>
<dbReference type="InterPro" id="IPR030390">
    <property type="entry name" value="MeTrfase_TrmA_AS"/>
</dbReference>
<dbReference type="PANTHER" id="PTHR11061:SF30">
    <property type="entry name" value="TRNA (URACIL(54)-C(5))-METHYLTRANSFERASE"/>
    <property type="match status" value="1"/>
</dbReference>
<dbReference type="FunFam" id="2.40.50.1070:FF:000003">
    <property type="entry name" value="23S rRNA (Uracil-5-)-methyltransferase RumA"/>
    <property type="match status" value="1"/>
</dbReference>
<reference evidence="7 8" key="1">
    <citation type="submission" date="2014-12" db="EMBL/GenBank/DDBJ databases">
        <title>Genomes of Geoalkalibacter ferrihydriticus and Geoalkalibacter subterraneus, two haloalkaliphilic metal-reducing members of the Geobacteraceae.</title>
        <authorList>
            <person name="Badalamenti J.P."/>
            <person name="Torres C.I."/>
            <person name="Krajmalnik-Brown R."/>
            <person name="Bond D.R."/>
        </authorList>
    </citation>
    <scope>NUCLEOTIDE SEQUENCE [LARGE SCALE GENOMIC DNA]</scope>
    <source>
        <strain evidence="7 8">DSM 17813</strain>
    </source>
</reference>
<gene>
    <name evidence="7" type="ORF">GFER_09025</name>
</gene>
<dbReference type="Gene3D" id="2.40.50.1070">
    <property type="match status" value="1"/>
</dbReference>
<dbReference type="EMBL" id="JWJD01000003">
    <property type="protein sequence ID" value="KIH76373.1"/>
    <property type="molecule type" value="Genomic_DNA"/>
</dbReference>
<keyword evidence="2 4" id="KW-0808">Transferase</keyword>
<dbReference type="PROSITE" id="PS01230">
    <property type="entry name" value="TRMA_1"/>
    <property type="match status" value="1"/>
</dbReference>
<dbReference type="PANTHER" id="PTHR11061">
    <property type="entry name" value="RNA M5U METHYLTRANSFERASE"/>
    <property type="match status" value="1"/>
</dbReference>
<dbReference type="RefSeq" id="WP_040098799.1">
    <property type="nucleotide sequence ID" value="NZ_JWJD01000003.1"/>
</dbReference>
<feature type="binding site" evidence="4">
    <location>
        <position position="290"/>
    </location>
    <ligand>
        <name>S-adenosyl-L-methionine</name>
        <dbReference type="ChEBI" id="CHEBI:59789"/>
    </ligand>
</feature>
<dbReference type="GO" id="GO:0070041">
    <property type="term" value="F:rRNA (uridine-C5-)-methyltransferase activity"/>
    <property type="evidence" value="ECO:0007669"/>
    <property type="project" value="TreeGrafter"/>
</dbReference>
<keyword evidence="1 4" id="KW-0489">Methyltransferase</keyword>
<organism evidence="7 8">
    <name type="scientific">Geoalkalibacter ferrihydriticus DSM 17813</name>
    <dbReference type="NCBI Taxonomy" id="1121915"/>
    <lineage>
        <taxon>Bacteria</taxon>
        <taxon>Pseudomonadati</taxon>
        <taxon>Thermodesulfobacteriota</taxon>
        <taxon>Desulfuromonadia</taxon>
        <taxon>Desulfuromonadales</taxon>
        <taxon>Geoalkalibacteraceae</taxon>
        <taxon>Geoalkalibacter</taxon>
    </lineage>
</organism>
<keyword evidence="3 4" id="KW-0949">S-adenosyl-L-methionine</keyword>
<evidence type="ECO:0000256" key="2">
    <source>
        <dbReference type="ARBA" id="ARBA00022679"/>
    </source>
</evidence>
<dbReference type="InterPro" id="IPR010280">
    <property type="entry name" value="U5_MeTrfase_fam"/>
</dbReference>
<dbReference type="Gene3D" id="2.40.50.140">
    <property type="entry name" value="Nucleic acid-binding proteins"/>
    <property type="match status" value="1"/>
</dbReference>
<dbReference type="InterPro" id="IPR030391">
    <property type="entry name" value="MeTrfase_TrmA_CS"/>
</dbReference>
<dbReference type="PROSITE" id="PS01231">
    <property type="entry name" value="TRMA_2"/>
    <property type="match status" value="1"/>
</dbReference>
<comment type="caution">
    <text evidence="7">The sequence shown here is derived from an EMBL/GenBank/DDBJ whole genome shotgun (WGS) entry which is preliminary data.</text>
</comment>
<dbReference type="Proteomes" id="UP000035068">
    <property type="component" value="Unassembled WGS sequence"/>
</dbReference>
<dbReference type="PROSITE" id="PS50926">
    <property type="entry name" value="TRAM"/>
    <property type="match status" value="1"/>
</dbReference>
<evidence type="ECO:0000313" key="7">
    <source>
        <dbReference type="EMBL" id="KIH76373.1"/>
    </source>
</evidence>
<feature type="binding site" evidence="4">
    <location>
        <position position="319"/>
    </location>
    <ligand>
        <name>S-adenosyl-L-methionine</name>
        <dbReference type="ChEBI" id="CHEBI:59789"/>
    </ligand>
</feature>
<feature type="domain" description="TRAM" evidence="6">
    <location>
        <begin position="7"/>
        <end position="65"/>
    </location>
</feature>
<comment type="similarity">
    <text evidence="4">Belongs to the class I-like SAM-binding methyltransferase superfamily. RNA M5U methyltransferase family.</text>
</comment>
<name>A0A0C2ECQ9_9BACT</name>
<protein>
    <submittedName>
        <fullName evidence="7">RNA methyltransferase</fullName>
    </submittedName>
</protein>
<dbReference type="SUPFAM" id="SSF50249">
    <property type="entry name" value="Nucleic acid-binding proteins"/>
    <property type="match status" value="1"/>
</dbReference>
<dbReference type="Pfam" id="PF05958">
    <property type="entry name" value="tRNA_U5-meth_tr"/>
    <property type="match status" value="1"/>
</dbReference>
<evidence type="ECO:0000256" key="3">
    <source>
        <dbReference type="ARBA" id="ARBA00022691"/>
    </source>
</evidence>
<feature type="binding site" evidence="4">
    <location>
        <position position="340"/>
    </location>
    <ligand>
        <name>S-adenosyl-L-methionine</name>
        <dbReference type="ChEBI" id="CHEBI:59789"/>
    </ligand>
</feature>
<feature type="active site" evidence="5">
    <location>
        <position position="415"/>
    </location>
</feature>
<dbReference type="FunFam" id="3.40.50.150:FF:000009">
    <property type="entry name" value="23S rRNA (Uracil(1939)-C(5))-methyltransferase RlmD"/>
    <property type="match status" value="1"/>
</dbReference>
<feature type="binding site" evidence="4">
    <location>
        <position position="388"/>
    </location>
    <ligand>
        <name>S-adenosyl-L-methionine</name>
        <dbReference type="ChEBI" id="CHEBI:59789"/>
    </ligand>
</feature>